<keyword evidence="16" id="KW-1185">Reference proteome</keyword>
<organism evidence="15 16">
    <name type="scientific">Mytilus coruscus</name>
    <name type="common">Sea mussel</name>
    <dbReference type="NCBI Taxonomy" id="42192"/>
    <lineage>
        <taxon>Eukaryota</taxon>
        <taxon>Metazoa</taxon>
        <taxon>Spiralia</taxon>
        <taxon>Lophotrochozoa</taxon>
        <taxon>Mollusca</taxon>
        <taxon>Bivalvia</taxon>
        <taxon>Autobranchia</taxon>
        <taxon>Pteriomorphia</taxon>
        <taxon>Mytilida</taxon>
        <taxon>Mytiloidea</taxon>
        <taxon>Mytilidae</taxon>
        <taxon>Mytilinae</taxon>
        <taxon>Mytilus</taxon>
    </lineage>
</organism>
<dbReference type="GO" id="GO:0017147">
    <property type="term" value="F:Wnt-protein binding"/>
    <property type="evidence" value="ECO:0007669"/>
    <property type="project" value="TreeGrafter"/>
</dbReference>
<feature type="repeat" description="LDL-receptor class B" evidence="10">
    <location>
        <begin position="329"/>
        <end position="373"/>
    </location>
</feature>
<dbReference type="PANTHER" id="PTHR46513">
    <property type="entry name" value="VITELLOGENIN RECEPTOR-LIKE PROTEIN-RELATED-RELATED"/>
    <property type="match status" value="1"/>
</dbReference>
<keyword evidence="2 9" id="KW-0479">Metal-binding</keyword>
<feature type="domain" description="Peptidase M12B" evidence="14">
    <location>
        <begin position="632"/>
        <end position="869"/>
    </location>
</feature>
<evidence type="ECO:0000256" key="7">
    <source>
        <dbReference type="ARBA" id="ARBA00023180"/>
    </source>
</evidence>
<feature type="active site" evidence="9">
    <location>
        <position position="812"/>
    </location>
</feature>
<feature type="disulfide bond" evidence="8">
    <location>
        <begin position="65"/>
        <end position="89"/>
    </location>
</feature>
<keyword evidence="12" id="KW-0472">Membrane</keyword>
<name>A0A6J8B0M7_MYTCO</name>
<dbReference type="InterPro" id="IPR020067">
    <property type="entry name" value="Frizzled_dom"/>
</dbReference>
<dbReference type="SUPFAM" id="SSF63501">
    <property type="entry name" value="Frizzled cysteine-rich domain"/>
    <property type="match status" value="1"/>
</dbReference>
<evidence type="ECO:0000256" key="5">
    <source>
        <dbReference type="ARBA" id="ARBA00023049"/>
    </source>
</evidence>
<reference evidence="15 16" key="1">
    <citation type="submission" date="2020-06" db="EMBL/GenBank/DDBJ databases">
        <authorList>
            <person name="Li R."/>
            <person name="Bekaert M."/>
        </authorList>
    </citation>
    <scope>NUCLEOTIDE SEQUENCE [LARGE SCALE GENOMIC DNA]</scope>
    <source>
        <strain evidence="16">wild</strain>
    </source>
</reference>
<evidence type="ECO:0000256" key="12">
    <source>
        <dbReference type="SAM" id="Phobius"/>
    </source>
</evidence>
<feature type="region of interest" description="Disordered" evidence="11">
    <location>
        <begin position="1115"/>
        <end position="1148"/>
    </location>
</feature>
<keyword evidence="3" id="KW-0378">Hydrolase</keyword>
<keyword evidence="7" id="KW-0325">Glycoprotein</keyword>
<sequence length="1467" mass="163706">MPYNYTKLPNSLNHRNQDSIDNILSHFDPLIQIECSENLQKFLCSLYVPICNDLDKFILPCRDLCMDTKTKCEKRMLSYGYKWPENLECSKFSEKPMEEDTENLCIPLKESNDTGFDSTDLLFSYKDVDSKEIVVDNTFSEPIILLLSTWHQILLYDIPIQDTIPLHTGLGQGAFIDFYYQEKLIFWAEEGDGRIHRASLTLDVFRDIRVIVDTSPSNIESIAVDWITGHLFWLESYPASLKASKLDGSDPTVIYTFIDERKVPKFLVIDPLAGYLFWIDSEGDLYAPGACIERFNLRNNERSTIFNISKDELHNMGRPKGLALDMNAHKLYWTDARSESLQCIDYNGKNFQILVTNPNYLGEPLALSRYKTNLFWSDRDTKSIGKIDLKNGKKPSFIESLITSPATDLKVFHKDVQPKGKSRYTIKLEKSRTPNGACVSYGNCLPILTITLLFGNVAQVVSIEYIDDESVNRRERRDTDIFKSELKFSLGLKDQKFQLNLRKQNVKATVPLYMYDNGFIVRHEARPEKAVVFYTDVNHLASIGVQCKETGFEDRCQYLLNGRIFLNGEHHVIRPRSVKNLSNAENHHLIPQQDQVIDFGNDGRIIPEEVILQNKKTSRTAVSGNPIATTHYKIELLPCTDFGIYEYWYNQSAGNNETETERNTNTIDSIMEYYAYVINDMNVHYESIQGVPWDIEIVYAGIFIATSPTESPWTESIKFLSSGEYIVDGDVGLNNFKQWLDTNAAQLPDYDHAMLFTWYDLFRNTSSGPSLSLLGLAWVKAICVKVRYNVYYENSIVEDKGKAIVGLVAAHELGHNLGASHDTSSKNNCSADDSYVMAPSAFARNDEKATHHYIFSNCSIDYFQQYIDELNQNNYNCMASLSANHDPSALDKYNNTLQGQIYNHDEQCMQNRNHKDTYLCRNLHYQDPTTVCKYMYCKIPESNFCSIHIPWEGTLCGDGKWCIAGKCCEDVRAQSANSSCVLGDAPFCAGDIISNPHFCYDQYYNPIYCCGICQNYYTGITGCEYGDRISDCVKTDCPNYDTNTRETSCCKTCSQDESTTEAVITTEMTTQESTTMETTTPVMTTADTTTPEVTTTVITTIETTIPEVTTTEATTSDMTTTEMTTLESTSTEASTSVMTTMETSTPERTTTILTTTEATTPKGTTTEATTTVMTTTEMTTLDSTTTEASMSVMTTMETTTPERTTTILTTTEATTPEGTTTEATTTVMTTTEMTTLDSTTTEASLSVMTTMETTTPERTTTILTTTEATTPEETTTEATTTVMTTTEMTTLDSTTTEASMSVMTTMETTTPEGTTTILTTLETTTPTEATTTVMTTTEMTTLESTTTEATTPVITTTEATTPVITTTVMITTETTTLEGTTTPVITTPEATTPIITTIEDTTPIITTTEGTTAESTTTDGTETTTDDPTVIIIIVVSVVGGAGLVAVAMFIYCYATKCITKVGPMPA</sequence>
<evidence type="ECO:0000259" key="14">
    <source>
        <dbReference type="PROSITE" id="PS50215"/>
    </source>
</evidence>
<feature type="binding site" evidence="9">
    <location>
        <position position="811"/>
    </location>
    <ligand>
        <name>Zn(2+)</name>
        <dbReference type="ChEBI" id="CHEBI:29105"/>
        <note>catalytic</note>
    </ligand>
</feature>
<dbReference type="SMART" id="SM00135">
    <property type="entry name" value="LY"/>
    <property type="match status" value="4"/>
</dbReference>
<comment type="caution">
    <text evidence="9">Lacks conserved residue(s) required for the propagation of feature annotation.</text>
</comment>
<dbReference type="InterPro" id="IPR041645">
    <property type="entry name" value="ADAMTS_CR_2"/>
</dbReference>
<dbReference type="Proteomes" id="UP000507470">
    <property type="component" value="Unassembled WGS sequence"/>
</dbReference>
<dbReference type="GO" id="GO:0006508">
    <property type="term" value="P:proteolysis"/>
    <property type="evidence" value="ECO:0007669"/>
    <property type="project" value="UniProtKB-KW"/>
</dbReference>
<dbReference type="PROSITE" id="PS51120">
    <property type="entry name" value="LDLRB"/>
    <property type="match status" value="1"/>
</dbReference>
<keyword evidence="4 9" id="KW-0862">Zinc</keyword>
<evidence type="ECO:0000256" key="10">
    <source>
        <dbReference type="PROSITE-ProRule" id="PRU00461"/>
    </source>
</evidence>
<dbReference type="PROSITE" id="PS50215">
    <property type="entry name" value="ADAM_MEPRO"/>
    <property type="match status" value="1"/>
</dbReference>
<dbReference type="EMBL" id="CACVKT020002234">
    <property type="protein sequence ID" value="CAC5377011.1"/>
    <property type="molecule type" value="Genomic_DNA"/>
</dbReference>
<dbReference type="Gene3D" id="3.40.390.10">
    <property type="entry name" value="Collagenase (Catalytic Domain)"/>
    <property type="match status" value="1"/>
</dbReference>
<dbReference type="InterPro" id="IPR050778">
    <property type="entry name" value="Cueball_EGF_LRP_Nidogen"/>
</dbReference>
<evidence type="ECO:0000256" key="9">
    <source>
        <dbReference type="PROSITE-ProRule" id="PRU00276"/>
    </source>
</evidence>
<dbReference type="InterPro" id="IPR024079">
    <property type="entry name" value="MetalloPept_cat_dom_sf"/>
</dbReference>
<dbReference type="OrthoDB" id="5985572at2759"/>
<dbReference type="SUPFAM" id="SSF55486">
    <property type="entry name" value="Metalloproteases ('zincins'), catalytic domain"/>
    <property type="match status" value="1"/>
</dbReference>
<dbReference type="GO" id="GO:0046872">
    <property type="term" value="F:metal ion binding"/>
    <property type="evidence" value="ECO:0007669"/>
    <property type="project" value="UniProtKB-KW"/>
</dbReference>
<dbReference type="GO" id="GO:0042813">
    <property type="term" value="F:Wnt receptor activity"/>
    <property type="evidence" value="ECO:0007669"/>
    <property type="project" value="TreeGrafter"/>
</dbReference>
<evidence type="ECO:0000313" key="15">
    <source>
        <dbReference type="EMBL" id="CAC5377011.1"/>
    </source>
</evidence>
<evidence type="ECO:0000256" key="2">
    <source>
        <dbReference type="ARBA" id="ARBA00022723"/>
    </source>
</evidence>
<dbReference type="InterPro" id="IPR000033">
    <property type="entry name" value="LDLR_classB_rpt"/>
</dbReference>
<feature type="binding site" evidence="9">
    <location>
        <position position="821"/>
    </location>
    <ligand>
        <name>Zn(2+)</name>
        <dbReference type="ChEBI" id="CHEBI:29105"/>
        <note>catalytic</note>
    </ligand>
</feature>
<evidence type="ECO:0000256" key="6">
    <source>
        <dbReference type="ARBA" id="ARBA00023157"/>
    </source>
</evidence>
<gene>
    <name evidence="15" type="ORF">MCOR_13462</name>
</gene>
<dbReference type="InterPro" id="IPR011042">
    <property type="entry name" value="6-blade_b-propeller_TolB-like"/>
</dbReference>
<evidence type="ECO:0000313" key="16">
    <source>
        <dbReference type="Proteomes" id="UP000507470"/>
    </source>
</evidence>
<evidence type="ECO:0000256" key="1">
    <source>
        <dbReference type="ARBA" id="ARBA00022670"/>
    </source>
</evidence>
<feature type="domain" description="FZ" evidence="13">
    <location>
        <begin position="1"/>
        <end position="108"/>
    </location>
</feature>
<dbReference type="Gene3D" id="1.10.2000.10">
    <property type="entry name" value="Frizzled cysteine-rich domain"/>
    <property type="match status" value="1"/>
</dbReference>
<keyword evidence="12" id="KW-1133">Transmembrane helix</keyword>
<protein>
    <submittedName>
        <fullName evidence="15">Uncharacterized protein</fullName>
    </submittedName>
</protein>
<evidence type="ECO:0000256" key="11">
    <source>
        <dbReference type="SAM" id="MobiDB-lite"/>
    </source>
</evidence>
<keyword evidence="5" id="KW-0482">Metalloprotease</keyword>
<evidence type="ECO:0000259" key="13">
    <source>
        <dbReference type="PROSITE" id="PS50038"/>
    </source>
</evidence>
<dbReference type="Gene3D" id="3.40.1620.60">
    <property type="match status" value="1"/>
</dbReference>
<dbReference type="Pfam" id="PF01392">
    <property type="entry name" value="Fz"/>
    <property type="match status" value="1"/>
</dbReference>
<dbReference type="Pfam" id="PF13574">
    <property type="entry name" value="Reprolysin_2"/>
    <property type="match status" value="1"/>
</dbReference>
<dbReference type="GO" id="GO:0005886">
    <property type="term" value="C:plasma membrane"/>
    <property type="evidence" value="ECO:0007669"/>
    <property type="project" value="TreeGrafter"/>
</dbReference>
<proteinExistence type="predicted"/>
<dbReference type="Pfam" id="PF17771">
    <property type="entry name" value="ADAMTS_CR_2"/>
    <property type="match status" value="1"/>
</dbReference>
<dbReference type="InterPro" id="IPR036790">
    <property type="entry name" value="Frizzled_dom_sf"/>
</dbReference>
<feature type="binding site" evidence="9">
    <location>
        <position position="815"/>
    </location>
    <ligand>
        <name>Zn(2+)</name>
        <dbReference type="ChEBI" id="CHEBI:29105"/>
        <note>catalytic</note>
    </ligand>
</feature>
<dbReference type="Gene3D" id="2.120.10.30">
    <property type="entry name" value="TolB, C-terminal domain"/>
    <property type="match status" value="1"/>
</dbReference>
<accession>A0A6J8B0M7</accession>
<dbReference type="GO" id="GO:0004222">
    <property type="term" value="F:metalloendopeptidase activity"/>
    <property type="evidence" value="ECO:0007669"/>
    <property type="project" value="InterPro"/>
</dbReference>
<dbReference type="PANTHER" id="PTHR46513:SF13">
    <property type="entry name" value="EGF-LIKE DOMAIN-CONTAINING PROTEIN"/>
    <property type="match status" value="1"/>
</dbReference>
<evidence type="ECO:0000256" key="4">
    <source>
        <dbReference type="ARBA" id="ARBA00022833"/>
    </source>
</evidence>
<dbReference type="SUPFAM" id="SSF63825">
    <property type="entry name" value="YWTD domain"/>
    <property type="match status" value="1"/>
</dbReference>
<dbReference type="SMART" id="SM00063">
    <property type="entry name" value="FRI"/>
    <property type="match status" value="1"/>
</dbReference>
<feature type="transmembrane region" description="Helical" evidence="12">
    <location>
        <begin position="1430"/>
        <end position="1455"/>
    </location>
</feature>
<dbReference type="PROSITE" id="PS50038">
    <property type="entry name" value="FZ"/>
    <property type="match status" value="1"/>
</dbReference>
<dbReference type="InterPro" id="IPR001590">
    <property type="entry name" value="Peptidase_M12B"/>
</dbReference>
<keyword evidence="6 8" id="KW-1015">Disulfide bond</keyword>
<evidence type="ECO:0000256" key="8">
    <source>
        <dbReference type="PROSITE-ProRule" id="PRU00090"/>
    </source>
</evidence>
<evidence type="ECO:0000256" key="3">
    <source>
        <dbReference type="ARBA" id="ARBA00022801"/>
    </source>
</evidence>
<dbReference type="GO" id="GO:0060070">
    <property type="term" value="P:canonical Wnt signaling pathway"/>
    <property type="evidence" value="ECO:0007669"/>
    <property type="project" value="TreeGrafter"/>
</dbReference>
<keyword evidence="1" id="KW-0645">Protease</keyword>
<keyword evidence="12" id="KW-0812">Transmembrane</keyword>